<dbReference type="Proteomes" id="UP000295277">
    <property type="component" value="Unassembled WGS sequence"/>
</dbReference>
<evidence type="ECO:0000313" key="3">
    <source>
        <dbReference type="EMBL" id="TCM75454.1"/>
    </source>
</evidence>
<accession>A0A4R1YH30</accession>
<gene>
    <name evidence="3" type="ORF">EV216_1388</name>
</gene>
<feature type="transmembrane region" description="Helical" evidence="1">
    <location>
        <begin position="109"/>
        <end position="131"/>
    </location>
</feature>
<feature type="transmembrane region" description="Helical" evidence="1">
    <location>
        <begin position="177"/>
        <end position="196"/>
    </location>
</feature>
<comment type="caution">
    <text evidence="3">The sequence shown here is derived from an EMBL/GenBank/DDBJ whole genome shotgun (WGS) entry which is preliminary data.</text>
</comment>
<dbReference type="GO" id="GO:0004175">
    <property type="term" value="F:endopeptidase activity"/>
    <property type="evidence" value="ECO:0007669"/>
    <property type="project" value="UniProtKB-ARBA"/>
</dbReference>
<dbReference type="AlphaFoldDB" id="A0A4R1YH30"/>
<evidence type="ECO:0000259" key="2">
    <source>
        <dbReference type="Pfam" id="PF02517"/>
    </source>
</evidence>
<dbReference type="InterPro" id="IPR052710">
    <property type="entry name" value="CAAX_protease"/>
</dbReference>
<name>A0A4R1YH30_9RHOB</name>
<feature type="transmembrane region" description="Helical" evidence="1">
    <location>
        <begin position="241"/>
        <end position="261"/>
    </location>
</feature>
<feature type="transmembrane region" description="Helical" evidence="1">
    <location>
        <begin position="202"/>
        <end position="220"/>
    </location>
</feature>
<keyword evidence="4" id="KW-1185">Reference proteome</keyword>
<feature type="transmembrane region" description="Helical" evidence="1">
    <location>
        <begin position="67"/>
        <end position="88"/>
    </location>
</feature>
<feature type="transmembrane region" description="Helical" evidence="1">
    <location>
        <begin position="20"/>
        <end position="47"/>
    </location>
</feature>
<feature type="transmembrane region" description="Helical" evidence="1">
    <location>
        <begin position="273"/>
        <end position="292"/>
    </location>
</feature>
<dbReference type="Pfam" id="PF02517">
    <property type="entry name" value="Rce1-like"/>
    <property type="match status" value="1"/>
</dbReference>
<dbReference type="GO" id="GO:0080120">
    <property type="term" value="P:CAAX-box protein maturation"/>
    <property type="evidence" value="ECO:0007669"/>
    <property type="project" value="UniProtKB-ARBA"/>
</dbReference>
<evidence type="ECO:0000313" key="4">
    <source>
        <dbReference type="Proteomes" id="UP000295277"/>
    </source>
</evidence>
<dbReference type="RefSeq" id="WP_132696914.1">
    <property type="nucleotide sequence ID" value="NZ_SLVM01000038.1"/>
</dbReference>
<sequence length="294" mass="30590">MDYRPHHALTRAARARPELWRLVAGGLTVVAIHIGLIYAAYGLVAALRGAAFADSAFTGVFGTTLTAANALWLLASFVFLGIGTLVAASTFHGRGLISLTGPPGRAAAGFLRVLGALVLLYAVLWVVLPMGDDLQPNLDPGRWLILLPLAVGLVLVQVGAEELLFRGYLQQQLAARFRSPLIWIGLPAALFALGHYQPGVAGGNALALAAWAGLFAVAAADLTARSGTLGPAIALHFANNAVAILIVALPGPVSGLALYTYPFAPDDPALGPMFLVELGILGLSWLAARVALRV</sequence>
<dbReference type="PANTHER" id="PTHR36435:SF1">
    <property type="entry name" value="CAAX AMINO TERMINAL PROTEASE FAMILY PROTEIN"/>
    <property type="match status" value="1"/>
</dbReference>
<feature type="transmembrane region" description="Helical" evidence="1">
    <location>
        <begin position="143"/>
        <end position="165"/>
    </location>
</feature>
<proteinExistence type="predicted"/>
<feature type="domain" description="CAAX prenyl protease 2/Lysostaphin resistance protein A-like" evidence="2">
    <location>
        <begin position="146"/>
        <end position="242"/>
    </location>
</feature>
<dbReference type="InterPro" id="IPR003675">
    <property type="entry name" value="Rce1/LyrA-like_dom"/>
</dbReference>
<dbReference type="PANTHER" id="PTHR36435">
    <property type="entry name" value="SLR1288 PROTEIN"/>
    <property type="match status" value="1"/>
</dbReference>
<organism evidence="3 4">
    <name type="scientific">Rhodovulum steppense</name>
    <dbReference type="NCBI Taxonomy" id="540251"/>
    <lineage>
        <taxon>Bacteria</taxon>
        <taxon>Pseudomonadati</taxon>
        <taxon>Pseudomonadota</taxon>
        <taxon>Alphaproteobacteria</taxon>
        <taxon>Rhodobacterales</taxon>
        <taxon>Paracoccaceae</taxon>
        <taxon>Rhodovulum</taxon>
    </lineage>
</organism>
<dbReference type="EMBL" id="SLVM01000038">
    <property type="protein sequence ID" value="TCM75454.1"/>
    <property type="molecule type" value="Genomic_DNA"/>
</dbReference>
<reference evidence="3 4" key="1">
    <citation type="submission" date="2019-03" db="EMBL/GenBank/DDBJ databases">
        <title>Genomic Encyclopedia of Type Strains, Phase IV (KMG-IV): sequencing the most valuable type-strain genomes for metagenomic binning, comparative biology and taxonomic classification.</title>
        <authorList>
            <person name="Goeker M."/>
        </authorList>
    </citation>
    <scope>NUCLEOTIDE SEQUENCE [LARGE SCALE GENOMIC DNA]</scope>
    <source>
        <strain evidence="3 4">DSM 21153</strain>
    </source>
</reference>
<dbReference type="OrthoDB" id="7171777at2"/>
<keyword evidence="1" id="KW-1133">Transmembrane helix</keyword>
<evidence type="ECO:0000256" key="1">
    <source>
        <dbReference type="SAM" id="Phobius"/>
    </source>
</evidence>
<keyword evidence="1" id="KW-0812">Transmembrane</keyword>
<protein>
    <recommendedName>
        <fullName evidence="2">CAAX prenyl protease 2/Lysostaphin resistance protein A-like domain-containing protein</fullName>
    </recommendedName>
</protein>
<keyword evidence="1" id="KW-0472">Membrane</keyword>